<evidence type="ECO:0000313" key="2">
    <source>
        <dbReference type="EMBL" id="BBO80207.1"/>
    </source>
</evidence>
<dbReference type="EMBL" id="AP021876">
    <property type="protein sequence ID" value="BBO80207.1"/>
    <property type="molecule type" value="Genomic_DNA"/>
</dbReference>
<protein>
    <recommendedName>
        <fullName evidence="1">HTH cro/C1-type domain-containing protein</fullName>
    </recommendedName>
</protein>
<dbReference type="Proteomes" id="UP000425960">
    <property type="component" value="Chromosome"/>
</dbReference>
<dbReference type="InterPro" id="IPR010982">
    <property type="entry name" value="Lambda_DNA-bd_dom_sf"/>
</dbReference>
<evidence type="ECO:0000259" key="1">
    <source>
        <dbReference type="PROSITE" id="PS50943"/>
    </source>
</evidence>
<dbReference type="Gene3D" id="1.10.260.40">
    <property type="entry name" value="lambda repressor-like DNA-binding domains"/>
    <property type="match status" value="1"/>
</dbReference>
<reference evidence="2 3" key="1">
    <citation type="submission" date="2019-11" db="EMBL/GenBank/DDBJ databases">
        <title>Comparative genomics of hydrocarbon-degrading Desulfosarcina strains.</title>
        <authorList>
            <person name="Watanabe M."/>
            <person name="Kojima H."/>
            <person name="Fukui M."/>
        </authorList>
    </citation>
    <scope>NUCLEOTIDE SEQUENCE [LARGE SCALE GENOMIC DNA]</scope>
    <source>
        <strain evidence="2 3">28bB2T</strain>
    </source>
</reference>
<gene>
    <name evidence="2" type="ORF">DSCO28_07730</name>
</gene>
<organism evidence="2 3">
    <name type="scientific">Desulfosarcina ovata subsp. sediminis</name>
    <dbReference type="NCBI Taxonomy" id="885957"/>
    <lineage>
        <taxon>Bacteria</taxon>
        <taxon>Pseudomonadati</taxon>
        <taxon>Thermodesulfobacteriota</taxon>
        <taxon>Desulfobacteria</taxon>
        <taxon>Desulfobacterales</taxon>
        <taxon>Desulfosarcinaceae</taxon>
        <taxon>Desulfosarcina</taxon>
    </lineage>
</organism>
<accession>A0A5K7ZJP8</accession>
<dbReference type="CDD" id="cd00093">
    <property type="entry name" value="HTH_XRE"/>
    <property type="match status" value="1"/>
</dbReference>
<dbReference type="PROSITE" id="PS50943">
    <property type="entry name" value="HTH_CROC1"/>
    <property type="match status" value="1"/>
</dbReference>
<dbReference type="KEGG" id="dov:DSCO28_07730"/>
<name>A0A5K7ZJP8_9BACT</name>
<evidence type="ECO:0000313" key="3">
    <source>
        <dbReference type="Proteomes" id="UP000425960"/>
    </source>
</evidence>
<dbReference type="AlphaFoldDB" id="A0A5K7ZJP8"/>
<proteinExistence type="predicted"/>
<dbReference type="Pfam" id="PF01381">
    <property type="entry name" value="HTH_3"/>
    <property type="match status" value="1"/>
</dbReference>
<dbReference type="SMART" id="SM00530">
    <property type="entry name" value="HTH_XRE"/>
    <property type="match status" value="1"/>
</dbReference>
<feature type="domain" description="HTH cro/C1-type" evidence="1">
    <location>
        <begin position="12"/>
        <end position="65"/>
    </location>
</feature>
<dbReference type="InterPro" id="IPR001387">
    <property type="entry name" value="Cro/C1-type_HTH"/>
</dbReference>
<dbReference type="RefSeq" id="WP_155321225.1">
    <property type="nucleotide sequence ID" value="NZ_AP021876.1"/>
</dbReference>
<dbReference type="SUPFAM" id="SSF47413">
    <property type="entry name" value="lambda repressor-like DNA-binding domains"/>
    <property type="match status" value="1"/>
</dbReference>
<sequence length="76" mass="8766">MTSTQSITPADIQYLLKKRGLTQRALAKKYGKSEMTISDIIRFQRTSLDLMEKIASEIGMDMKTVFAERFRRVGTY</sequence>
<dbReference type="GO" id="GO:0003677">
    <property type="term" value="F:DNA binding"/>
    <property type="evidence" value="ECO:0007669"/>
    <property type="project" value="InterPro"/>
</dbReference>